<evidence type="ECO:0008006" key="4">
    <source>
        <dbReference type="Google" id="ProtNLM"/>
    </source>
</evidence>
<comment type="caution">
    <text evidence="2">The sequence shown here is derived from an EMBL/GenBank/DDBJ whole genome shotgun (WGS) entry which is preliminary data.</text>
</comment>
<feature type="transmembrane region" description="Helical" evidence="1">
    <location>
        <begin position="324"/>
        <end position="345"/>
    </location>
</feature>
<gene>
    <name evidence="2" type="ORF">SD70_30055</name>
</gene>
<dbReference type="Proteomes" id="UP000031967">
    <property type="component" value="Unassembled WGS sequence"/>
</dbReference>
<dbReference type="InterPro" id="IPR046525">
    <property type="entry name" value="DUF6702"/>
</dbReference>
<sequence length="354" mass="38714">MAAFGAAAGQAEAHPLNNGYSQVTVNGRDVGYELFLPEQSLLAFDTNGDKRLTPDELAAQRPKLADYVRQRLQLAQNGEPLQFRYEGEHLDDKDGISGVTLLLSYAATRPIEHLSIRYDLLFDDADPQHVNFAIIVNGDDVDQAVFDAAHRTYQYDALPGAGGGWLGTLLQYVWLGMTHIWTGYDHLLFLLCLLVACAGWREAASIVTAFTAAHSVTLILVASGMVRVDSRFVETCIALTIAYVAADNWFARRSGRRRRYRFVVTLGFGLVHGMGFAGALQEIGLPAGRTAAALLSFNAGVELGQLAVLAVLLPLLLRWNKRSWYPRLVAAVSVIVFLLAAIWAVERSGLIGLL</sequence>
<dbReference type="PROSITE" id="PS00018">
    <property type="entry name" value="EF_HAND_1"/>
    <property type="match status" value="1"/>
</dbReference>
<keyword evidence="1" id="KW-0812">Transmembrane</keyword>
<keyword evidence="1" id="KW-0472">Membrane</keyword>
<feature type="transmembrane region" description="Helical" evidence="1">
    <location>
        <begin position="157"/>
        <end position="175"/>
    </location>
</feature>
<feature type="transmembrane region" description="Helical" evidence="1">
    <location>
        <begin position="292"/>
        <end position="317"/>
    </location>
</feature>
<accession>A0ABR5AAH0</accession>
<protein>
    <recommendedName>
        <fullName evidence="4">HupE/UreJ family protein</fullName>
    </recommendedName>
</protein>
<name>A0ABR5AAH0_9BACL</name>
<evidence type="ECO:0000313" key="3">
    <source>
        <dbReference type="Proteomes" id="UP000031967"/>
    </source>
</evidence>
<proteinExistence type="predicted"/>
<keyword evidence="1" id="KW-1133">Transmembrane helix</keyword>
<organism evidence="2 3">
    <name type="scientific">Gordoniibacillus kamchatkensis</name>
    <dbReference type="NCBI Taxonomy" id="1590651"/>
    <lineage>
        <taxon>Bacteria</taxon>
        <taxon>Bacillati</taxon>
        <taxon>Bacillota</taxon>
        <taxon>Bacilli</taxon>
        <taxon>Bacillales</taxon>
        <taxon>Paenibacillaceae</taxon>
        <taxon>Gordoniibacillus</taxon>
    </lineage>
</organism>
<evidence type="ECO:0000256" key="1">
    <source>
        <dbReference type="SAM" id="Phobius"/>
    </source>
</evidence>
<feature type="transmembrane region" description="Helical" evidence="1">
    <location>
        <begin position="262"/>
        <end position="280"/>
    </location>
</feature>
<reference evidence="2 3" key="1">
    <citation type="submission" date="2014-12" db="EMBL/GenBank/DDBJ databases">
        <title>Draft genome sequence of Paenibacillus kamchatkensis strain B-2647.</title>
        <authorList>
            <person name="Karlyshev A.V."/>
            <person name="Kudryashova E.B."/>
        </authorList>
    </citation>
    <scope>NUCLEOTIDE SEQUENCE [LARGE SCALE GENOMIC DNA]</scope>
    <source>
        <strain evidence="2 3">VKM B-2647</strain>
    </source>
</reference>
<dbReference type="InterPro" id="IPR032809">
    <property type="entry name" value="Put_HupE_UreJ"/>
</dbReference>
<evidence type="ECO:0000313" key="2">
    <source>
        <dbReference type="EMBL" id="KIL37897.1"/>
    </source>
</evidence>
<dbReference type="EMBL" id="JXAK01000089">
    <property type="protein sequence ID" value="KIL37897.1"/>
    <property type="molecule type" value="Genomic_DNA"/>
</dbReference>
<dbReference type="Pfam" id="PF20420">
    <property type="entry name" value="DUF6702"/>
    <property type="match status" value="1"/>
</dbReference>
<dbReference type="Pfam" id="PF13795">
    <property type="entry name" value="HupE_UreJ_2"/>
    <property type="match status" value="1"/>
</dbReference>
<keyword evidence="3" id="KW-1185">Reference proteome</keyword>
<feature type="transmembrane region" description="Helical" evidence="1">
    <location>
        <begin position="207"/>
        <end position="226"/>
    </location>
</feature>
<dbReference type="InterPro" id="IPR018247">
    <property type="entry name" value="EF_Hand_1_Ca_BS"/>
</dbReference>